<dbReference type="InterPro" id="IPR009057">
    <property type="entry name" value="Homeodomain-like_sf"/>
</dbReference>
<protein>
    <recommendedName>
        <fullName evidence="3">Transposase</fullName>
    </recommendedName>
</protein>
<dbReference type="Proteomes" id="UP000642748">
    <property type="component" value="Unassembled WGS sequence"/>
</dbReference>
<dbReference type="InterPro" id="IPR047655">
    <property type="entry name" value="Transpos_IS630-like"/>
</dbReference>
<evidence type="ECO:0008006" key="3">
    <source>
        <dbReference type="Google" id="ProtNLM"/>
    </source>
</evidence>
<dbReference type="NCBIfam" id="NF033545">
    <property type="entry name" value="transpos_IS630"/>
    <property type="match status" value="1"/>
</dbReference>
<evidence type="ECO:0000313" key="2">
    <source>
        <dbReference type="Proteomes" id="UP000642748"/>
    </source>
</evidence>
<sequence length="202" mass="22772">MILFALLGVVADAGVVLTEEHSVELRMLINSRDVSATVATRARIVLWTAERRRRKDVGELAAVSLPTVDRWVRRYLERGLDGLHDDPRGAGREQVPGWVAARILALTRMTPPADTGLSHWSSREMANYLRRTERVSVSWHYVAKLWRDNDLRPHRQGTFKLSRDPRFADKVADVVGLYLDPPGGAVVLSVDEKTQIQALDRS</sequence>
<dbReference type="AlphaFoldDB" id="A0A8J3VTZ7"/>
<proteinExistence type="predicted"/>
<organism evidence="1 2">
    <name type="scientific">Rugosimonospora africana</name>
    <dbReference type="NCBI Taxonomy" id="556532"/>
    <lineage>
        <taxon>Bacteria</taxon>
        <taxon>Bacillati</taxon>
        <taxon>Actinomycetota</taxon>
        <taxon>Actinomycetes</taxon>
        <taxon>Micromonosporales</taxon>
        <taxon>Micromonosporaceae</taxon>
        <taxon>Rugosimonospora</taxon>
    </lineage>
</organism>
<evidence type="ECO:0000313" key="1">
    <source>
        <dbReference type="EMBL" id="GIH18942.1"/>
    </source>
</evidence>
<comment type="caution">
    <text evidence="1">The sequence shown here is derived from an EMBL/GenBank/DDBJ whole genome shotgun (WGS) entry which is preliminary data.</text>
</comment>
<dbReference type="Pfam" id="PF13565">
    <property type="entry name" value="HTH_32"/>
    <property type="match status" value="1"/>
</dbReference>
<dbReference type="SUPFAM" id="SSF46689">
    <property type="entry name" value="Homeodomain-like"/>
    <property type="match status" value="1"/>
</dbReference>
<gene>
    <name evidence="1" type="ORF">Raf01_71140</name>
</gene>
<reference evidence="1" key="1">
    <citation type="submission" date="2021-01" db="EMBL/GenBank/DDBJ databases">
        <title>Whole genome shotgun sequence of Rugosimonospora africana NBRC 104875.</title>
        <authorList>
            <person name="Komaki H."/>
            <person name="Tamura T."/>
        </authorList>
    </citation>
    <scope>NUCLEOTIDE SEQUENCE</scope>
    <source>
        <strain evidence="1">NBRC 104875</strain>
    </source>
</reference>
<accession>A0A8J3VTZ7</accession>
<dbReference type="EMBL" id="BONZ01000075">
    <property type="protein sequence ID" value="GIH18942.1"/>
    <property type="molecule type" value="Genomic_DNA"/>
</dbReference>
<keyword evidence="2" id="KW-1185">Reference proteome</keyword>
<name>A0A8J3VTZ7_9ACTN</name>